<dbReference type="Proteomes" id="UP000825123">
    <property type="component" value="Chromosome"/>
</dbReference>
<accession>A0A8D5ZJ02</accession>
<dbReference type="RefSeq" id="WP_221289711.1">
    <property type="nucleotide sequence ID" value="NZ_AP024597.1"/>
</dbReference>
<reference evidence="2 3" key="1">
    <citation type="submission" date="2021-04" db="EMBL/GenBank/DDBJ databases">
        <title>Complete genome sequence of Stygiolobus sp. KN-1.</title>
        <authorList>
            <person name="Nakamura K."/>
            <person name="Sakai H."/>
            <person name="Kurosawa N."/>
        </authorList>
    </citation>
    <scope>NUCLEOTIDE SEQUENCE [LARGE SCALE GENOMIC DNA]</scope>
    <source>
        <strain evidence="2 3">KN-1</strain>
    </source>
</reference>
<evidence type="ECO:0000313" key="3">
    <source>
        <dbReference type="Proteomes" id="UP000825123"/>
    </source>
</evidence>
<protein>
    <recommendedName>
        <fullName evidence="1">ArnR1-like winged helix-turn-helix domain-containing protein</fullName>
    </recommendedName>
</protein>
<sequence length="101" mass="12128">MIIFNKKKRDVFEIYLDILSACKRSYNGISKTRLMYAANLTFEVANKYIPILEEKNLITKRDNLYFITKKGEDVLNTLQLFREKKYELREIVSRLKEELKD</sequence>
<dbReference type="InterPro" id="IPR036390">
    <property type="entry name" value="WH_DNA-bd_sf"/>
</dbReference>
<dbReference type="InterPro" id="IPR036388">
    <property type="entry name" value="WH-like_DNA-bd_sf"/>
</dbReference>
<dbReference type="Gene3D" id="1.10.10.10">
    <property type="entry name" value="Winged helix-like DNA-binding domain superfamily/Winged helix DNA-binding domain"/>
    <property type="match status" value="1"/>
</dbReference>
<organism evidence="2 3">
    <name type="scientific">Stygiolobus caldivivus</name>
    <dbReference type="NCBI Taxonomy" id="2824673"/>
    <lineage>
        <taxon>Archaea</taxon>
        <taxon>Thermoproteota</taxon>
        <taxon>Thermoprotei</taxon>
        <taxon>Sulfolobales</taxon>
        <taxon>Sulfolobaceae</taxon>
        <taxon>Stygiolobus</taxon>
    </lineage>
</organism>
<dbReference type="GeneID" id="66162765"/>
<proteinExistence type="predicted"/>
<dbReference type="InterPro" id="IPR038723">
    <property type="entry name" value="ArnR1-like_HTH"/>
</dbReference>
<dbReference type="AlphaFoldDB" id="A0A8D5ZJ02"/>
<dbReference type="Pfam" id="PF14947">
    <property type="entry name" value="HTH_45"/>
    <property type="match status" value="1"/>
</dbReference>
<dbReference type="KEGG" id="csty:KN1_10190"/>
<dbReference type="SUPFAM" id="SSF46785">
    <property type="entry name" value="Winged helix' DNA-binding domain"/>
    <property type="match status" value="1"/>
</dbReference>
<dbReference type="EMBL" id="AP024597">
    <property type="protein sequence ID" value="BCU69722.1"/>
    <property type="molecule type" value="Genomic_DNA"/>
</dbReference>
<name>A0A8D5ZJ02_9CREN</name>
<evidence type="ECO:0000259" key="1">
    <source>
        <dbReference type="Pfam" id="PF14947"/>
    </source>
</evidence>
<keyword evidence="3" id="KW-1185">Reference proteome</keyword>
<feature type="domain" description="ArnR1-like winged helix-turn-helix" evidence="1">
    <location>
        <begin position="8"/>
        <end position="84"/>
    </location>
</feature>
<evidence type="ECO:0000313" key="2">
    <source>
        <dbReference type="EMBL" id="BCU69722.1"/>
    </source>
</evidence>
<gene>
    <name evidence="2" type="ORF">KN1_10190</name>
</gene>